<accession>A0A819DNE3</accession>
<dbReference type="Proteomes" id="UP000663842">
    <property type="component" value="Unassembled WGS sequence"/>
</dbReference>
<evidence type="ECO:0000256" key="1">
    <source>
        <dbReference type="ARBA" id="ARBA00022536"/>
    </source>
</evidence>
<proteinExistence type="predicted"/>
<reference evidence="8" key="1">
    <citation type="submission" date="2021-02" db="EMBL/GenBank/DDBJ databases">
        <authorList>
            <person name="Nowell W R."/>
        </authorList>
    </citation>
    <scope>NUCLEOTIDE SEQUENCE</scope>
</reference>
<dbReference type="EMBL" id="CAJNRG010000602">
    <property type="protein sequence ID" value="CAF2013023.1"/>
    <property type="molecule type" value="Genomic_DNA"/>
</dbReference>
<gene>
    <name evidence="8" type="ORF">UXM345_LOCUS7012</name>
    <name evidence="7" type="ORF">XDN619_LOCUS3886</name>
</gene>
<keyword evidence="1 4" id="KW-0245">EGF-like domain</keyword>
<keyword evidence="5" id="KW-1133">Transmembrane helix</keyword>
<comment type="caution">
    <text evidence="8">The sequence shown here is derived from an EMBL/GenBank/DDBJ whole genome shotgun (WGS) entry which is preliminary data.</text>
</comment>
<evidence type="ECO:0000259" key="6">
    <source>
        <dbReference type="PROSITE" id="PS50026"/>
    </source>
</evidence>
<dbReference type="PROSITE" id="PS00022">
    <property type="entry name" value="EGF_1"/>
    <property type="match status" value="1"/>
</dbReference>
<keyword evidence="5" id="KW-0472">Membrane</keyword>
<feature type="transmembrane region" description="Helical" evidence="5">
    <location>
        <begin position="339"/>
        <end position="362"/>
    </location>
</feature>
<dbReference type="PANTHER" id="PTHR24049">
    <property type="entry name" value="CRUMBS FAMILY MEMBER"/>
    <property type="match status" value="1"/>
</dbReference>
<feature type="domain" description="EGF-like" evidence="6">
    <location>
        <begin position="41"/>
        <end position="78"/>
    </location>
</feature>
<evidence type="ECO:0000256" key="5">
    <source>
        <dbReference type="SAM" id="Phobius"/>
    </source>
</evidence>
<comment type="caution">
    <text evidence="4">Lacks conserved residue(s) required for the propagation of feature annotation.</text>
</comment>
<keyword evidence="3 4" id="KW-1015">Disulfide bond</keyword>
<evidence type="ECO:0000256" key="4">
    <source>
        <dbReference type="PROSITE-ProRule" id="PRU00076"/>
    </source>
</evidence>
<dbReference type="CDD" id="cd00054">
    <property type="entry name" value="EGF_CA"/>
    <property type="match status" value="1"/>
</dbReference>
<dbReference type="Gene3D" id="2.10.25.10">
    <property type="entry name" value="Laminin"/>
    <property type="match status" value="1"/>
</dbReference>
<evidence type="ECO:0000313" key="8">
    <source>
        <dbReference type="EMBL" id="CAF3837636.1"/>
    </source>
</evidence>
<evidence type="ECO:0000313" key="7">
    <source>
        <dbReference type="EMBL" id="CAF2013023.1"/>
    </source>
</evidence>
<dbReference type="Pfam" id="PF00008">
    <property type="entry name" value="EGF"/>
    <property type="match status" value="1"/>
</dbReference>
<dbReference type="EMBL" id="CAJOBF010000572">
    <property type="protein sequence ID" value="CAF3837636.1"/>
    <property type="molecule type" value="Genomic_DNA"/>
</dbReference>
<organism evidence="8 9">
    <name type="scientific">Rotaria magnacalcarata</name>
    <dbReference type="NCBI Taxonomy" id="392030"/>
    <lineage>
        <taxon>Eukaryota</taxon>
        <taxon>Metazoa</taxon>
        <taxon>Spiralia</taxon>
        <taxon>Gnathifera</taxon>
        <taxon>Rotifera</taxon>
        <taxon>Eurotatoria</taxon>
        <taxon>Bdelloidea</taxon>
        <taxon>Philodinida</taxon>
        <taxon>Philodinidae</taxon>
        <taxon>Rotaria</taxon>
    </lineage>
</organism>
<dbReference type="InterPro" id="IPR000742">
    <property type="entry name" value="EGF"/>
</dbReference>
<protein>
    <recommendedName>
        <fullName evidence="6">EGF-like domain-containing protein</fullName>
    </recommendedName>
</protein>
<dbReference type="AlphaFoldDB" id="A0A819DNE3"/>
<dbReference type="InterPro" id="IPR051022">
    <property type="entry name" value="Notch_Cell-Fate_Det"/>
</dbReference>
<feature type="disulfide bond" evidence="4">
    <location>
        <begin position="50"/>
        <end position="67"/>
    </location>
</feature>
<dbReference type="PROSITE" id="PS50026">
    <property type="entry name" value="EGF_3"/>
    <property type="match status" value="1"/>
</dbReference>
<evidence type="ECO:0000256" key="3">
    <source>
        <dbReference type="ARBA" id="ARBA00023157"/>
    </source>
</evidence>
<keyword evidence="5" id="KW-0812">Transmembrane</keyword>
<dbReference type="SUPFAM" id="SSF57196">
    <property type="entry name" value="EGF/Laminin"/>
    <property type="match status" value="2"/>
</dbReference>
<feature type="transmembrane region" description="Helical" evidence="5">
    <location>
        <begin position="304"/>
        <end position="327"/>
    </location>
</feature>
<name>A0A819DNE3_9BILA</name>
<sequence length="401" mass="46268">MNGFGALRSLCKPNYRGLLVGNELPDCICSFNMFGEQCNIEYDRCSSNPCQNNGSCYPVARPDSFVCTCTEEYYGHCWELEKPDINLYINRSVNHIAAVIQYFDIDFISLDLILVHQQVYRILPKLIEYRHKRKTIPEIILVKLYSSQVELPLQFYLISVHINVTSIYATIQVNEKNRCINIRTLMTDNSTQWISNYSPIKYHHLCRNNTDLFCFQDDFYLCICNENHRGVEYFRYDSKHDQCSYCLAGGRCLKGDRDKPTDFLCLCPSCHSGADCQFTSNSFAFTLDQLFFVDLTSINLKRTVFLLIIISVLLFAIALLNNICSFAKFRHQKCLCNGVGQYLFCMSIINQICISFFVARLIHLGLTVYGLHSHPMSDSILRKVFGYSLKCSIRIKLITND</sequence>
<dbReference type="Proteomes" id="UP000663887">
    <property type="component" value="Unassembled WGS sequence"/>
</dbReference>
<evidence type="ECO:0000256" key="2">
    <source>
        <dbReference type="ARBA" id="ARBA00022737"/>
    </source>
</evidence>
<evidence type="ECO:0000313" key="9">
    <source>
        <dbReference type="Proteomes" id="UP000663842"/>
    </source>
</evidence>
<keyword evidence="2" id="KW-0677">Repeat</keyword>